<sequence length="538" mass="57476">MRNWPVLALLLLAACTAAPSAPTSSLPALSGEVSILKAEWGQSVLKADLRLVAAKPALLRVHLIGDRDGLPGSLSGEVFQGSNRLGQLSFTGPDTLPTTINPAELAQTYRALVPANWMVAGLEVRLQADPSNQIAESNEADNRLTLKPVVGIGTVLPLTLVPVLQPGQSTQPTLPATDLLRDMLPVREVRATIRAPFSYGSTLGSTNGDWGNLLNALRALRTSDGSSRYYYGVVRVGYSSGIAGIGYIGFPVSAGWDLSSSAARIMVHEIGHNLGREHAPCNVLGDPSYPYPGGSIGTWGYNVASGALFNPAQHKDVMSYCNPQWISDYSYSGMQGFLEARPPGVQSQSLGAVQEVFLISGRIRGDRVELNPIARVHAVPEPPRPGAYRLRLDTQGGVVEVAFQAEPVEAPHGPGQPPESTWSEAHFSFSLPYPGVVRGLEVTQAGRPLLQRMAAPQVQGQRAPYVRLLEQGSAVALSWDHTAYPYASLAHLGSRRTTLGLWLEGGEATLSTLGLEAGGRFEVTLSDGINSERQEFAR</sequence>
<feature type="chain" id="PRO_5028226494" evidence="1">
    <location>
        <begin position="21"/>
        <end position="538"/>
    </location>
</feature>
<organism evidence="2">
    <name type="scientific">Meiothermus ruber</name>
    <dbReference type="NCBI Taxonomy" id="277"/>
    <lineage>
        <taxon>Bacteria</taxon>
        <taxon>Thermotogati</taxon>
        <taxon>Deinococcota</taxon>
        <taxon>Deinococci</taxon>
        <taxon>Thermales</taxon>
        <taxon>Thermaceae</taxon>
        <taxon>Meiothermus</taxon>
    </lineage>
</organism>
<dbReference type="PROSITE" id="PS51257">
    <property type="entry name" value="PROKAR_LIPOPROTEIN"/>
    <property type="match status" value="1"/>
</dbReference>
<dbReference type="SUPFAM" id="SSF55486">
    <property type="entry name" value="Metalloproteases ('zincins'), catalytic domain"/>
    <property type="match status" value="1"/>
</dbReference>
<feature type="signal peptide" evidence="1">
    <location>
        <begin position="1"/>
        <end position="20"/>
    </location>
</feature>
<evidence type="ECO:0000256" key="1">
    <source>
        <dbReference type="SAM" id="SignalP"/>
    </source>
</evidence>
<name>A0A7C3DRH1_MEIRU</name>
<reference evidence="2" key="1">
    <citation type="journal article" date="2020" name="mSystems">
        <title>Genome- and Community-Level Interaction Insights into Carbon Utilization and Element Cycling Functions of Hydrothermarchaeota in Hydrothermal Sediment.</title>
        <authorList>
            <person name="Zhou Z."/>
            <person name="Liu Y."/>
            <person name="Xu W."/>
            <person name="Pan J."/>
            <person name="Luo Z.H."/>
            <person name="Li M."/>
        </authorList>
    </citation>
    <scope>NUCLEOTIDE SEQUENCE [LARGE SCALE GENOMIC DNA]</scope>
    <source>
        <strain evidence="2">SpSt-524</strain>
    </source>
</reference>
<dbReference type="RefSeq" id="WP_409658330.1">
    <property type="nucleotide sequence ID" value="NZ_JBKBUW010000060.1"/>
</dbReference>
<evidence type="ECO:0000313" key="2">
    <source>
        <dbReference type="EMBL" id="HFG21868.1"/>
    </source>
</evidence>
<protein>
    <submittedName>
        <fullName evidence="2">Peptidase M66</fullName>
    </submittedName>
</protein>
<dbReference type="AlphaFoldDB" id="A0A7C3DRH1"/>
<gene>
    <name evidence="2" type="ORF">ENS82_14360</name>
</gene>
<dbReference type="EMBL" id="DSWI01000035">
    <property type="protein sequence ID" value="HFG21868.1"/>
    <property type="molecule type" value="Genomic_DNA"/>
</dbReference>
<proteinExistence type="predicted"/>
<accession>A0A7C3DRH1</accession>
<keyword evidence="1" id="KW-0732">Signal</keyword>
<comment type="caution">
    <text evidence="2">The sequence shown here is derived from an EMBL/GenBank/DDBJ whole genome shotgun (WGS) entry which is preliminary data.</text>
</comment>